<dbReference type="EMBL" id="KZ613489">
    <property type="protein sequence ID" value="PMD19345.1"/>
    <property type="molecule type" value="Genomic_DNA"/>
</dbReference>
<evidence type="ECO:0000256" key="1">
    <source>
        <dbReference type="SAM" id="MobiDB-lite"/>
    </source>
</evidence>
<dbReference type="AlphaFoldDB" id="A0A2J6PZ70"/>
<proteinExistence type="predicted"/>
<feature type="region of interest" description="Disordered" evidence="1">
    <location>
        <begin position="102"/>
        <end position="152"/>
    </location>
</feature>
<gene>
    <name evidence="2" type="ORF">NA56DRAFT_660485</name>
</gene>
<feature type="compositionally biased region" description="Basic and acidic residues" evidence="1">
    <location>
        <begin position="123"/>
        <end position="142"/>
    </location>
</feature>
<evidence type="ECO:0000313" key="3">
    <source>
        <dbReference type="Proteomes" id="UP000235672"/>
    </source>
</evidence>
<name>A0A2J6PZ70_9HELO</name>
<feature type="compositionally biased region" description="Polar residues" evidence="1">
    <location>
        <begin position="102"/>
        <end position="113"/>
    </location>
</feature>
<evidence type="ECO:0000313" key="2">
    <source>
        <dbReference type="EMBL" id="PMD19345.1"/>
    </source>
</evidence>
<sequence>MAYMAVVNGKADLQLLLLIQIKLRLQVDRTQFGPVGHQARSRDSQLVILDIDDDLDEANTRGEAEGASSDVDTRLIKRDASLYETFAMSELAFMPTKSIDTSGLYTPTFQNPRSIKAPQNEIQSRERNETTGGRLDELRDASRYGTPAQDLE</sequence>
<dbReference type="OrthoDB" id="3563077at2759"/>
<reference evidence="2 3" key="1">
    <citation type="submission" date="2016-05" db="EMBL/GenBank/DDBJ databases">
        <title>A degradative enzymes factory behind the ericoid mycorrhizal symbiosis.</title>
        <authorList>
            <consortium name="DOE Joint Genome Institute"/>
            <person name="Martino E."/>
            <person name="Morin E."/>
            <person name="Grelet G."/>
            <person name="Kuo A."/>
            <person name="Kohler A."/>
            <person name="Daghino S."/>
            <person name="Barry K."/>
            <person name="Choi C."/>
            <person name="Cichocki N."/>
            <person name="Clum A."/>
            <person name="Copeland A."/>
            <person name="Hainaut M."/>
            <person name="Haridas S."/>
            <person name="Labutti K."/>
            <person name="Lindquist E."/>
            <person name="Lipzen A."/>
            <person name="Khouja H.-R."/>
            <person name="Murat C."/>
            <person name="Ohm R."/>
            <person name="Olson A."/>
            <person name="Spatafora J."/>
            <person name="Veneault-Fourrey C."/>
            <person name="Henrissat B."/>
            <person name="Grigoriev I."/>
            <person name="Martin F."/>
            <person name="Perotto S."/>
        </authorList>
    </citation>
    <scope>NUCLEOTIDE SEQUENCE [LARGE SCALE GENOMIC DNA]</scope>
    <source>
        <strain evidence="2 3">UAMH 7357</strain>
    </source>
</reference>
<dbReference type="Proteomes" id="UP000235672">
    <property type="component" value="Unassembled WGS sequence"/>
</dbReference>
<protein>
    <submittedName>
        <fullName evidence="2">Uncharacterized protein</fullName>
    </submittedName>
</protein>
<accession>A0A2J6PZ70</accession>
<organism evidence="2 3">
    <name type="scientific">Hyaloscypha hepaticicola</name>
    <dbReference type="NCBI Taxonomy" id="2082293"/>
    <lineage>
        <taxon>Eukaryota</taxon>
        <taxon>Fungi</taxon>
        <taxon>Dikarya</taxon>
        <taxon>Ascomycota</taxon>
        <taxon>Pezizomycotina</taxon>
        <taxon>Leotiomycetes</taxon>
        <taxon>Helotiales</taxon>
        <taxon>Hyaloscyphaceae</taxon>
        <taxon>Hyaloscypha</taxon>
    </lineage>
</organism>
<keyword evidence="3" id="KW-1185">Reference proteome</keyword>